<organism evidence="3 6">
    <name type="scientific">Thalassospira xiamenensis</name>
    <dbReference type="NCBI Taxonomy" id="220697"/>
    <lineage>
        <taxon>Bacteria</taxon>
        <taxon>Pseudomonadati</taxon>
        <taxon>Pseudomonadota</taxon>
        <taxon>Alphaproteobacteria</taxon>
        <taxon>Rhodospirillales</taxon>
        <taxon>Thalassospiraceae</taxon>
        <taxon>Thalassospira</taxon>
    </lineage>
</organism>
<proteinExistence type="predicted"/>
<reference evidence="3 6" key="1">
    <citation type="submission" date="2014-07" db="EMBL/GenBank/DDBJ databases">
        <title>Draft genome sequence of Thalassospira xiamenensis IB13.</title>
        <authorList>
            <person name="Lai Q."/>
            <person name="Shao Z."/>
        </authorList>
    </citation>
    <scope>NUCLEOTIDE SEQUENCE [LARGE SCALE GENOMIC DNA]</scope>
    <source>
        <strain evidence="3 6">IB13</strain>
    </source>
</reference>
<accession>A0A154KPI6</accession>
<dbReference type="Proteomes" id="UP000219068">
    <property type="component" value="Unassembled WGS sequence"/>
</dbReference>
<dbReference type="Proteomes" id="UP000252266">
    <property type="component" value="Unassembled WGS sequence"/>
</dbReference>
<dbReference type="Gene3D" id="3.30.160.670">
    <property type="match status" value="1"/>
</dbReference>
<feature type="signal peptide" evidence="1">
    <location>
        <begin position="1"/>
        <end position="20"/>
    </location>
</feature>
<sequence length="195" mass="21545">MNMVKIMMAGAMAMLLSACATGPRVYTDADPAADFSRYRTFAFYESAGKSDEKYATLHGQRIEDAVSAALEARGYSVDINTPDILINYHLKTEEKTRTSPPVYYGGYYGYRSGMYVGWPGYVEPGYVDNYTEGTITVDMVDRRTDQMIWEGTAIGRIDSEFRNNPDLGVRNAVAAIFGKYPYVAGSSVPVMPAAQ</sequence>
<evidence type="ECO:0000259" key="2">
    <source>
        <dbReference type="Pfam" id="PF13590"/>
    </source>
</evidence>
<evidence type="ECO:0000313" key="5">
    <source>
        <dbReference type="Proteomes" id="UP000219068"/>
    </source>
</evidence>
<dbReference type="RefSeq" id="WP_062952755.1">
    <property type="nucleotide sequence ID" value="NZ_JALLPZ010000001.1"/>
</dbReference>
<feature type="chain" id="PRO_5015051434" description="DUF4136 domain-containing protein" evidence="1">
    <location>
        <begin position="21"/>
        <end position="195"/>
    </location>
</feature>
<evidence type="ECO:0000313" key="4">
    <source>
        <dbReference type="EMBL" id="SOB95136.1"/>
    </source>
</evidence>
<protein>
    <recommendedName>
        <fullName evidence="2">DUF4136 domain-containing protein</fullName>
    </recommendedName>
</protein>
<dbReference type="AlphaFoldDB" id="A0A154KPI6"/>
<dbReference type="InterPro" id="IPR025411">
    <property type="entry name" value="DUF4136"/>
</dbReference>
<keyword evidence="1" id="KW-0732">Signal</keyword>
<dbReference type="EMBL" id="OBMM01000001">
    <property type="protein sequence ID" value="SOB95136.1"/>
    <property type="molecule type" value="Genomic_DNA"/>
</dbReference>
<dbReference type="Pfam" id="PF13590">
    <property type="entry name" value="DUF4136"/>
    <property type="match status" value="1"/>
</dbReference>
<evidence type="ECO:0000313" key="6">
    <source>
        <dbReference type="Proteomes" id="UP000252266"/>
    </source>
</evidence>
<evidence type="ECO:0000256" key="1">
    <source>
        <dbReference type="SAM" id="SignalP"/>
    </source>
</evidence>
<feature type="domain" description="DUF4136" evidence="2">
    <location>
        <begin position="25"/>
        <end position="182"/>
    </location>
</feature>
<reference evidence="4 5" key="2">
    <citation type="submission" date="2017-08" db="EMBL/GenBank/DDBJ databases">
        <authorList>
            <person name="de Groot N.N."/>
        </authorList>
    </citation>
    <scope>NUCLEOTIDE SEQUENCE [LARGE SCALE GENOMIC DNA]</scope>
    <source>
        <strain evidence="4 5">USBA 78</strain>
    </source>
</reference>
<name>A0A154KPI6_9PROT</name>
<dbReference type="EMBL" id="JPWJ01000009">
    <property type="protein sequence ID" value="RCK48099.1"/>
    <property type="molecule type" value="Genomic_DNA"/>
</dbReference>
<evidence type="ECO:0000313" key="3">
    <source>
        <dbReference type="EMBL" id="RCK48099.1"/>
    </source>
</evidence>
<dbReference type="PROSITE" id="PS51257">
    <property type="entry name" value="PROKAR_LIPOPROTEIN"/>
    <property type="match status" value="1"/>
</dbReference>
<gene>
    <name evidence="4" type="ORF">SAMN05428964_1011396</name>
    <name evidence="3" type="ORF">TH44_16350</name>
</gene>